<feature type="active site" description="Charge relay system" evidence="5 6">
    <location>
        <position position="352"/>
    </location>
</feature>
<dbReference type="InterPro" id="IPR000209">
    <property type="entry name" value="Peptidase_S8/S53_dom"/>
</dbReference>
<dbReference type="Proteomes" id="UP000198284">
    <property type="component" value="Unassembled WGS sequence"/>
</dbReference>
<feature type="chain" id="PRO_5012964015" evidence="8">
    <location>
        <begin position="24"/>
        <end position="406"/>
    </location>
</feature>
<dbReference type="InterPro" id="IPR034193">
    <property type="entry name" value="PCSK9_ProteinaseK-like"/>
</dbReference>
<evidence type="ECO:0000256" key="7">
    <source>
        <dbReference type="RuleBase" id="RU003355"/>
    </source>
</evidence>
<gene>
    <name evidence="11" type="ORF">SAMN06265795_11836</name>
</gene>
<dbReference type="CDD" id="cd04077">
    <property type="entry name" value="Peptidases_S8_PCSK9_ProteinaseK_like"/>
    <property type="match status" value="1"/>
</dbReference>
<keyword evidence="12" id="KW-1185">Reference proteome</keyword>
<dbReference type="PANTHER" id="PTHR43806:SF11">
    <property type="entry name" value="CEREVISIN-RELATED"/>
    <property type="match status" value="1"/>
</dbReference>
<dbReference type="InterPro" id="IPR037045">
    <property type="entry name" value="S8pro/Inhibitor_I9_sf"/>
</dbReference>
<dbReference type="InterPro" id="IPR050131">
    <property type="entry name" value="Peptidase_S8_subtilisin-like"/>
</dbReference>
<dbReference type="PROSITE" id="PS00136">
    <property type="entry name" value="SUBTILASE_ASP"/>
    <property type="match status" value="1"/>
</dbReference>
<evidence type="ECO:0000313" key="12">
    <source>
        <dbReference type="Proteomes" id="UP000198284"/>
    </source>
</evidence>
<dbReference type="PROSITE" id="PS00137">
    <property type="entry name" value="SUBTILASE_HIS"/>
    <property type="match status" value="1"/>
</dbReference>
<keyword evidence="4 6" id="KW-0720">Serine protease</keyword>
<dbReference type="PRINTS" id="PR00723">
    <property type="entry name" value="SUBTILISIN"/>
</dbReference>
<dbReference type="PROSITE" id="PS51257">
    <property type="entry name" value="PROKAR_LIPOPROTEIN"/>
    <property type="match status" value="1"/>
</dbReference>
<evidence type="ECO:0000259" key="9">
    <source>
        <dbReference type="Pfam" id="PF00082"/>
    </source>
</evidence>
<evidence type="ECO:0000256" key="6">
    <source>
        <dbReference type="PROSITE-ProRule" id="PRU01240"/>
    </source>
</evidence>
<evidence type="ECO:0000313" key="11">
    <source>
        <dbReference type="EMBL" id="SNT23340.1"/>
    </source>
</evidence>
<evidence type="ECO:0000256" key="2">
    <source>
        <dbReference type="ARBA" id="ARBA00022670"/>
    </source>
</evidence>
<feature type="signal peptide" evidence="8">
    <location>
        <begin position="1"/>
        <end position="23"/>
    </location>
</feature>
<keyword evidence="3 6" id="KW-0378">Hydrolase</keyword>
<dbReference type="EMBL" id="FZOT01000018">
    <property type="protein sequence ID" value="SNT23340.1"/>
    <property type="molecule type" value="Genomic_DNA"/>
</dbReference>
<accession>A0A239KZ59</accession>
<dbReference type="AlphaFoldDB" id="A0A239KZ59"/>
<dbReference type="InterPro" id="IPR023827">
    <property type="entry name" value="Peptidase_S8_Asp-AS"/>
</dbReference>
<dbReference type="Pfam" id="PF00082">
    <property type="entry name" value="Peptidase_S8"/>
    <property type="match status" value="1"/>
</dbReference>
<dbReference type="OrthoDB" id="9790784at2"/>
<dbReference type="GO" id="GO:0006508">
    <property type="term" value="P:proteolysis"/>
    <property type="evidence" value="ECO:0007669"/>
    <property type="project" value="UniProtKB-KW"/>
</dbReference>
<evidence type="ECO:0000256" key="1">
    <source>
        <dbReference type="ARBA" id="ARBA00011073"/>
    </source>
</evidence>
<dbReference type="Pfam" id="PF05922">
    <property type="entry name" value="Inhibitor_I9"/>
    <property type="match status" value="1"/>
</dbReference>
<dbReference type="InterPro" id="IPR036852">
    <property type="entry name" value="Peptidase_S8/S53_dom_sf"/>
</dbReference>
<dbReference type="PROSITE" id="PS51892">
    <property type="entry name" value="SUBTILASE"/>
    <property type="match status" value="1"/>
</dbReference>
<dbReference type="PROSITE" id="PS00138">
    <property type="entry name" value="SUBTILASE_SER"/>
    <property type="match status" value="1"/>
</dbReference>
<dbReference type="GO" id="GO:0005615">
    <property type="term" value="C:extracellular space"/>
    <property type="evidence" value="ECO:0007669"/>
    <property type="project" value="TreeGrafter"/>
</dbReference>
<name>A0A239KZ59_9BURK</name>
<evidence type="ECO:0000259" key="10">
    <source>
        <dbReference type="Pfam" id="PF05922"/>
    </source>
</evidence>
<comment type="similarity">
    <text evidence="1 6 7">Belongs to the peptidase S8 family.</text>
</comment>
<feature type="active site" description="Charge relay system" evidence="5 6">
    <location>
        <position position="189"/>
    </location>
</feature>
<dbReference type="Gene3D" id="3.40.50.200">
    <property type="entry name" value="Peptidase S8/S53 domain"/>
    <property type="match status" value="1"/>
</dbReference>
<dbReference type="InterPro" id="IPR015500">
    <property type="entry name" value="Peptidase_S8_subtilisin-rel"/>
</dbReference>
<reference evidence="11 12" key="1">
    <citation type="submission" date="2017-06" db="EMBL/GenBank/DDBJ databases">
        <authorList>
            <person name="Kim H.J."/>
            <person name="Triplett B.A."/>
        </authorList>
    </citation>
    <scope>NUCLEOTIDE SEQUENCE [LARGE SCALE GENOMIC DNA]</scope>
    <source>
        <strain evidence="11 12">U15</strain>
    </source>
</reference>
<evidence type="ECO:0000256" key="8">
    <source>
        <dbReference type="SAM" id="SignalP"/>
    </source>
</evidence>
<sequence length="406" mass="41365">MTNRLSNIALGLLACAASLPSFANAPGKTTPVIVVFQEATPFHQFKGNAHPDERAIAHAAAWDYLDRGVMGAAQRLENLHRFKSKHVFSHAVKGFAADLSTEQIEALKAEPTVAYIEADLPVTADVQSLPWGVDRVEADVSSTLAGNGSGSVAGVNVYVVDSGIATHQDLNLVKHVNFAGGSNTDCNGHGTHVAGTIGAADNAVDVVGVAPGVRLIGVKVLDCNGSGTTSTVIKGIDWVTANAVKPAVANMSLGGGVSQTLDDALRRSVGAQVTIALAAGNSGVDACNSSPARAGYNANGLDNGIITTAATDTYGKEASFSNYGQCVNIWAPGVNIVSTRAGGGTATMSGTSMASPHVAGAAALYLSRNPSATPAQVESALRSFSMTPGTASKDGRAIQVLQVNAF</sequence>
<proteinExistence type="inferred from homology"/>
<keyword evidence="8" id="KW-0732">Signal</keyword>
<evidence type="ECO:0000256" key="4">
    <source>
        <dbReference type="ARBA" id="ARBA00022825"/>
    </source>
</evidence>
<evidence type="ECO:0000256" key="5">
    <source>
        <dbReference type="PIRSR" id="PIRSR615500-1"/>
    </source>
</evidence>
<dbReference type="SUPFAM" id="SSF52743">
    <property type="entry name" value="Subtilisin-like"/>
    <property type="match status" value="1"/>
</dbReference>
<dbReference type="RefSeq" id="WP_089401152.1">
    <property type="nucleotide sequence ID" value="NZ_FZOT01000018.1"/>
</dbReference>
<dbReference type="InterPro" id="IPR010259">
    <property type="entry name" value="S8pro/Inhibitor_I9"/>
</dbReference>
<organism evidence="11 12">
    <name type="scientific">Noviherbaspirillum humi</name>
    <dbReference type="NCBI Taxonomy" id="1688639"/>
    <lineage>
        <taxon>Bacteria</taxon>
        <taxon>Pseudomonadati</taxon>
        <taxon>Pseudomonadota</taxon>
        <taxon>Betaproteobacteria</taxon>
        <taxon>Burkholderiales</taxon>
        <taxon>Oxalobacteraceae</taxon>
        <taxon>Noviherbaspirillum</taxon>
    </lineage>
</organism>
<protein>
    <submittedName>
        <fullName evidence="11">Peptidase inhibitor I9</fullName>
    </submittedName>
</protein>
<feature type="domain" description="Inhibitor I9" evidence="10">
    <location>
        <begin position="33"/>
        <end position="123"/>
    </location>
</feature>
<keyword evidence="2 6" id="KW-0645">Protease</keyword>
<dbReference type="GO" id="GO:0004252">
    <property type="term" value="F:serine-type endopeptidase activity"/>
    <property type="evidence" value="ECO:0007669"/>
    <property type="project" value="UniProtKB-UniRule"/>
</dbReference>
<dbReference type="Gene3D" id="3.30.70.80">
    <property type="entry name" value="Peptidase S8 propeptide/proteinase inhibitor I9"/>
    <property type="match status" value="1"/>
</dbReference>
<dbReference type="InterPro" id="IPR022398">
    <property type="entry name" value="Peptidase_S8_His-AS"/>
</dbReference>
<evidence type="ECO:0000256" key="3">
    <source>
        <dbReference type="ARBA" id="ARBA00022801"/>
    </source>
</evidence>
<dbReference type="InterPro" id="IPR023828">
    <property type="entry name" value="Peptidase_S8_Ser-AS"/>
</dbReference>
<dbReference type="SUPFAM" id="SSF54897">
    <property type="entry name" value="Protease propeptides/inhibitors"/>
    <property type="match status" value="1"/>
</dbReference>
<dbReference type="PANTHER" id="PTHR43806">
    <property type="entry name" value="PEPTIDASE S8"/>
    <property type="match status" value="1"/>
</dbReference>
<feature type="active site" description="Charge relay system" evidence="5 6">
    <location>
        <position position="161"/>
    </location>
</feature>
<feature type="domain" description="Peptidase S8/S53" evidence="9">
    <location>
        <begin position="154"/>
        <end position="382"/>
    </location>
</feature>